<reference evidence="5" key="1">
    <citation type="submission" date="2021-03" db="EMBL/GenBank/DDBJ databases">
        <title>Sagittula salina sp. nov. strain M10.9X isolated from the marine waste.</title>
        <authorList>
            <person name="Satari L."/>
            <person name="Molina-Menor E."/>
            <person name="Vidal-Verdu A."/>
            <person name="Pascual J."/>
            <person name="Pereto J."/>
            <person name="Porcar M."/>
        </authorList>
    </citation>
    <scope>NUCLEOTIDE SEQUENCE</scope>
    <source>
        <strain evidence="5">M10.9X</strain>
    </source>
</reference>
<feature type="signal peptide" evidence="3">
    <location>
        <begin position="1"/>
        <end position="20"/>
    </location>
</feature>
<dbReference type="NCBIfam" id="TIGR01730">
    <property type="entry name" value="RND_mfp"/>
    <property type="match status" value="1"/>
</dbReference>
<dbReference type="InterPro" id="IPR006143">
    <property type="entry name" value="RND_pump_MFP"/>
</dbReference>
<evidence type="ECO:0000256" key="2">
    <source>
        <dbReference type="SAM" id="Coils"/>
    </source>
</evidence>
<dbReference type="PANTHER" id="PTHR30469">
    <property type="entry name" value="MULTIDRUG RESISTANCE PROTEIN MDTA"/>
    <property type="match status" value="1"/>
</dbReference>
<feature type="chain" id="PRO_5037577156" evidence="3">
    <location>
        <begin position="21"/>
        <end position="327"/>
    </location>
</feature>
<name>A0A940S1J4_9RHOB</name>
<dbReference type="Proteomes" id="UP000675940">
    <property type="component" value="Unassembled WGS sequence"/>
</dbReference>
<dbReference type="Gene3D" id="1.10.287.470">
    <property type="entry name" value="Helix hairpin bin"/>
    <property type="match status" value="1"/>
</dbReference>
<gene>
    <name evidence="5" type="ORF">J5474_17205</name>
</gene>
<keyword evidence="2" id="KW-0175">Coiled coil</keyword>
<sequence length="327" mass="35049">MRIPPLLTLLAALAGPPLWAQTSTVTVTPQPVTEWKAVYGQVESRDRVPARARIGGTLVSLAVTEGDRVTAGQRIAVVEDDKLQFQIDSVDAQLDALRAQLETAQTDLTRGETLRERGVITQQRLDQLQTAVDVIEGQMRGLDAQRLVVEQQISEGEILSPQEGIVLSVPVSRGSVLTPGEAAAVIGGGGTYLRLSVPERHAEDLTEGDVIEIGTGSETEQTGTLVKLYPQIEGGRVQADVEVEGLDARFVGRRVPVRLPVGEREAMLVPDAALFRHGGLDYVTVSEGAETRTLTVVPGGTVMKDGAAWREILTGLRGGEEVVLNDE</sequence>
<comment type="caution">
    <text evidence="5">The sequence shown here is derived from an EMBL/GenBank/DDBJ whole genome shotgun (WGS) entry which is preliminary data.</text>
</comment>
<evidence type="ECO:0000313" key="6">
    <source>
        <dbReference type="Proteomes" id="UP000675940"/>
    </source>
</evidence>
<comment type="similarity">
    <text evidence="1">Belongs to the membrane fusion protein (MFP) (TC 8.A.1) family.</text>
</comment>
<proteinExistence type="inferred from homology"/>
<feature type="domain" description="Multidrug resistance protein MdtA-like barrel-sandwich hybrid" evidence="4">
    <location>
        <begin position="48"/>
        <end position="186"/>
    </location>
</feature>
<dbReference type="InterPro" id="IPR058625">
    <property type="entry name" value="MdtA-like_BSH"/>
</dbReference>
<feature type="coiled-coil region" evidence="2">
    <location>
        <begin position="87"/>
        <end position="145"/>
    </location>
</feature>
<evidence type="ECO:0000313" key="5">
    <source>
        <dbReference type="EMBL" id="MBP0484218.1"/>
    </source>
</evidence>
<dbReference type="RefSeq" id="WP_209362340.1">
    <property type="nucleotide sequence ID" value="NZ_JAGISH010000010.1"/>
</dbReference>
<dbReference type="Gene3D" id="2.40.420.20">
    <property type="match status" value="1"/>
</dbReference>
<evidence type="ECO:0000259" key="4">
    <source>
        <dbReference type="Pfam" id="PF25917"/>
    </source>
</evidence>
<dbReference type="AlphaFoldDB" id="A0A940S1J4"/>
<dbReference type="PANTHER" id="PTHR30469:SF15">
    <property type="entry name" value="HLYD FAMILY OF SECRETION PROTEINS"/>
    <property type="match status" value="1"/>
</dbReference>
<keyword evidence="6" id="KW-1185">Reference proteome</keyword>
<dbReference type="Gene3D" id="2.40.50.100">
    <property type="match status" value="1"/>
</dbReference>
<evidence type="ECO:0000256" key="1">
    <source>
        <dbReference type="ARBA" id="ARBA00009477"/>
    </source>
</evidence>
<accession>A0A940S1J4</accession>
<keyword evidence="3" id="KW-0732">Signal</keyword>
<dbReference type="GO" id="GO:1990281">
    <property type="term" value="C:efflux pump complex"/>
    <property type="evidence" value="ECO:0007669"/>
    <property type="project" value="TreeGrafter"/>
</dbReference>
<dbReference type="Pfam" id="PF25917">
    <property type="entry name" value="BSH_RND"/>
    <property type="match status" value="1"/>
</dbReference>
<dbReference type="SUPFAM" id="SSF111369">
    <property type="entry name" value="HlyD-like secretion proteins"/>
    <property type="match status" value="1"/>
</dbReference>
<protein>
    <submittedName>
        <fullName evidence="5">Efflux RND transporter periplasmic adaptor subunit</fullName>
    </submittedName>
</protein>
<dbReference type="GO" id="GO:0015562">
    <property type="term" value="F:efflux transmembrane transporter activity"/>
    <property type="evidence" value="ECO:0007669"/>
    <property type="project" value="TreeGrafter"/>
</dbReference>
<dbReference type="EMBL" id="JAGISH010000010">
    <property type="protein sequence ID" value="MBP0484218.1"/>
    <property type="molecule type" value="Genomic_DNA"/>
</dbReference>
<organism evidence="5 6">
    <name type="scientific">Sagittula salina</name>
    <dbReference type="NCBI Taxonomy" id="2820268"/>
    <lineage>
        <taxon>Bacteria</taxon>
        <taxon>Pseudomonadati</taxon>
        <taxon>Pseudomonadota</taxon>
        <taxon>Alphaproteobacteria</taxon>
        <taxon>Rhodobacterales</taxon>
        <taxon>Roseobacteraceae</taxon>
        <taxon>Sagittula</taxon>
    </lineage>
</organism>
<evidence type="ECO:0000256" key="3">
    <source>
        <dbReference type="SAM" id="SignalP"/>
    </source>
</evidence>